<dbReference type="OrthoDB" id="5056950at2"/>
<dbReference type="EMBL" id="LN890656">
    <property type="protein sequence ID" value="CUS05822.1"/>
    <property type="molecule type" value="Genomic_DNA"/>
</dbReference>
<protein>
    <submittedName>
        <fullName evidence="1">Uncharacterized protein</fullName>
    </submittedName>
</protein>
<organism evidence="1 2">
    <name type="scientific">Candidatus Promineifilum breve</name>
    <dbReference type="NCBI Taxonomy" id="1806508"/>
    <lineage>
        <taxon>Bacteria</taxon>
        <taxon>Bacillati</taxon>
        <taxon>Chloroflexota</taxon>
        <taxon>Ardenticatenia</taxon>
        <taxon>Candidatus Promineifilales</taxon>
        <taxon>Candidatus Promineifilaceae</taxon>
        <taxon>Candidatus Promineifilum</taxon>
    </lineage>
</organism>
<sequence>MRNEQLPRPRILLIGLMALFLLLSSACGRAGGEAGVEASVPVAIAPTAATVATPSTAGTSIEAAAVTVQAKGFAQDIQSAAYGFVVVNPNESLAWENVAYQVTLKTADGAIVGRDAGTIATLLPGQTHGVAGTIFLDSETPLTAIDVALSGGQAVALGPVENFTVSTVTYLPSDYGRAVSGIIHSPFDRPLEEVRVSAIAYDAEARISGGGFTFAGFVPPAGQIGALVLISAVGEVARVELYPAVSPLSVLEAAIEAPADALPIELLDAGIGQGAFESGYGLLVHNPNTTYPVESSRYQITAFDERGTVVATYAGDIHFLLPGQTLGVAGSIFSQTEAAIATIDVQVLSGEFIVDETTMSAFTTEAATLVAGDFSPEVSGTVVNPNPSEVTNIQVSALAFDEAGHIIGGGFTFIDAIPAAANEPVSVPLSVSGTPARVELFAAVTSTSICETGQ</sequence>
<dbReference type="PROSITE" id="PS51257">
    <property type="entry name" value="PROKAR_LIPOPROTEIN"/>
    <property type="match status" value="1"/>
</dbReference>
<evidence type="ECO:0000313" key="1">
    <source>
        <dbReference type="EMBL" id="CUS05822.1"/>
    </source>
</evidence>
<dbReference type="KEGG" id="pbf:CFX0092_B0288"/>
<dbReference type="RefSeq" id="WP_095045183.1">
    <property type="nucleotide sequence ID" value="NZ_LN890656.1"/>
</dbReference>
<dbReference type="AlphaFoldDB" id="A0A160T785"/>
<dbReference type="Proteomes" id="UP000215027">
    <property type="component" value="Chromosome II"/>
</dbReference>
<evidence type="ECO:0000313" key="2">
    <source>
        <dbReference type="Proteomes" id="UP000215027"/>
    </source>
</evidence>
<gene>
    <name evidence="1" type="ORF">CFX0092_B0288</name>
</gene>
<name>A0A160T785_9CHLR</name>
<reference evidence="1" key="1">
    <citation type="submission" date="2016-01" db="EMBL/GenBank/DDBJ databases">
        <authorList>
            <person name="Mcilroy J.S."/>
            <person name="Karst M S."/>
            <person name="Albertsen M."/>
        </authorList>
    </citation>
    <scope>NUCLEOTIDE SEQUENCE</scope>
    <source>
        <strain evidence="1">Cfx-K</strain>
    </source>
</reference>
<proteinExistence type="predicted"/>
<keyword evidence="2" id="KW-1185">Reference proteome</keyword>
<accession>A0A160T785</accession>